<comment type="caution">
    <text evidence="1">The sequence shown here is derived from an EMBL/GenBank/DDBJ whole genome shotgun (WGS) entry which is preliminary data.</text>
</comment>
<name>S8BVS3_DACHA</name>
<evidence type="ECO:0008006" key="3">
    <source>
        <dbReference type="Google" id="ProtNLM"/>
    </source>
</evidence>
<accession>S8BVS3</accession>
<dbReference type="HOGENOM" id="CLU_799311_0_0_1"/>
<organism evidence="1 2">
    <name type="scientific">Dactylellina haptotyla (strain CBS 200.50)</name>
    <name type="common">Nematode-trapping fungus</name>
    <name type="synonym">Monacrosporium haptotylum</name>
    <dbReference type="NCBI Taxonomy" id="1284197"/>
    <lineage>
        <taxon>Eukaryota</taxon>
        <taxon>Fungi</taxon>
        <taxon>Dikarya</taxon>
        <taxon>Ascomycota</taxon>
        <taxon>Pezizomycotina</taxon>
        <taxon>Orbiliomycetes</taxon>
        <taxon>Orbiliales</taxon>
        <taxon>Orbiliaceae</taxon>
        <taxon>Dactylellina</taxon>
    </lineage>
</organism>
<dbReference type="Proteomes" id="UP000015100">
    <property type="component" value="Unassembled WGS sequence"/>
</dbReference>
<dbReference type="EMBL" id="AQGS01000472">
    <property type="protein sequence ID" value="EPS39382.1"/>
    <property type="molecule type" value="Genomic_DNA"/>
</dbReference>
<proteinExistence type="predicted"/>
<protein>
    <recommendedName>
        <fullName evidence="3">Clr5 domain-containing protein</fullName>
    </recommendedName>
</protein>
<dbReference type="AlphaFoldDB" id="S8BVS3"/>
<evidence type="ECO:0000313" key="1">
    <source>
        <dbReference type="EMBL" id="EPS39382.1"/>
    </source>
</evidence>
<keyword evidence="2" id="KW-1185">Reference proteome</keyword>
<reference evidence="1 2" key="1">
    <citation type="journal article" date="2013" name="PLoS Genet.">
        <title>Genomic mechanisms accounting for the adaptation to parasitism in nematode-trapping fungi.</title>
        <authorList>
            <person name="Meerupati T."/>
            <person name="Andersson K.M."/>
            <person name="Friman E."/>
            <person name="Kumar D."/>
            <person name="Tunlid A."/>
            <person name="Ahren D."/>
        </authorList>
    </citation>
    <scope>NUCLEOTIDE SEQUENCE [LARGE SCALE GENOMIC DNA]</scope>
    <source>
        <strain evidence="1 2">CBS 200.50</strain>
    </source>
</reference>
<evidence type="ECO:0000313" key="2">
    <source>
        <dbReference type="Proteomes" id="UP000015100"/>
    </source>
</evidence>
<dbReference type="OrthoDB" id="5426524at2759"/>
<gene>
    <name evidence="1" type="ORF">H072_6822</name>
</gene>
<sequence length="347" mass="39238">MSLHNKNIAFRHCSTPIKKKRRYTPNSAWDHIKDFVTLEVHKGTPQMTIISMLEQQSTSIEVYQFKRILKQWGLSDRNIKRRNQKYIYEIESKATKKGVTIRNWRFKDTGQSVKQSVLKRIIESDGKEFESIESSPGLLAPSPIDAIELDSLTPPFASLGLEMEITPSSLNADPPSAHDTDEFTHRITSMDNDAEEEIGVISSLSRSISSLEPISIDTYQDFRPATVVDENREYASIPSGQEEHATILAPKPDPKVEDTASLLQSLCEGIVPVIERFEVPVQDGLDTTIVDSANPYDFAAQLSDRFAPVLEIYRERQAIIARKYIQQVVLLRYGSFNCQCRLCATKS</sequence>
<reference evidence="2" key="2">
    <citation type="submission" date="2013-04" db="EMBL/GenBank/DDBJ databases">
        <title>Genomic mechanisms accounting for the adaptation to parasitism in nematode-trapping fungi.</title>
        <authorList>
            <person name="Ahren D.G."/>
        </authorList>
    </citation>
    <scope>NUCLEOTIDE SEQUENCE [LARGE SCALE GENOMIC DNA]</scope>
    <source>
        <strain evidence="2">CBS 200.50</strain>
    </source>
</reference>